<dbReference type="Pfam" id="PF13976">
    <property type="entry name" value="gag_pre-integrs"/>
    <property type="match status" value="1"/>
</dbReference>
<feature type="region of interest" description="Disordered" evidence="2">
    <location>
        <begin position="126"/>
        <end position="155"/>
    </location>
</feature>
<dbReference type="GO" id="GO:0003676">
    <property type="term" value="F:nucleic acid binding"/>
    <property type="evidence" value="ECO:0007669"/>
    <property type="project" value="InterPro"/>
</dbReference>
<gene>
    <name evidence="4" type="ORF">F3Y22_tig00116944pilonHSYRG00073</name>
</gene>
<evidence type="ECO:0000313" key="5">
    <source>
        <dbReference type="Proteomes" id="UP000436088"/>
    </source>
</evidence>
<dbReference type="Pfam" id="PF22936">
    <property type="entry name" value="Pol_BBD"/>
    <property type="match status" value="1"/>
</dbReference>
<evidence type="ECO:0000256" key="1">
    <source>
        <dbReference type="ARBA" id="ARBA00022670"/>
    </source>
</evidence>
<dbReference type="PANTHER" id="PTHR42648:SF18">
    <property type="entry name" value="RETROTRANSPOSON, UNCLASSIFIED-LIKE PROTEIN"/>
    <property type="match status" value="1"/>
</dbReference>
<dbReference type="Pfam" id="PF25597">
    <property type="entry name" value="SH3_retrovirus"/>
    <property type="match status" value="1"/>
</dbReference>
<proteinExistence type="predicted"/>
<evidence type="ECO:0000259" key="3">
    <source>
        <dbReference type="PROSITE" id="PS50994"/>
    </source>
</evidence>
<dbReference type="EMBL" id="VEPZ02001728">
    <property type="protein sequence ID" value="KAE8660902.1"/>
    <property type="molecule type" value="Genomic_DNA"/>
</dbReference>
<dbReference type="InterPro" id="IPR025724">
    <property type="entry name" value="GAG-pre-integrase_dom"/>
</dbReference>
<dbReference type="PROSITE" id="PS50994">
    <property type="entry name" value="INTEGRASE"/>
    <property type="match status" value="1"/>
</dbReference>
<evidence type="ECO:0000313" key="4">
    <source>
        <dbReference type="EMBL" id="KAE8660902.1"/>
    </source>
</evidence>
<dbReference type="InterPro" id="IPR001584">
    <property type="entry name" value="Integrase_cat-core"/>
</dbReference>
<dbReference type="Gene3D" id="3.30.420.10">
    <property type="entry name" value="Ribonuclease H-like superfamily/Ribonuclease H"/>
    <property type="match status" value="1"/>
</dbReference>
<dbReference type="GO" id="GO:0006508">
    <property type="term" value="P:proteolysis"/>
    <property type="evidence" value="ECO:0007669"/>
    <property type="project" value="UniProtKB-KW"/>
</dbReference>
<name>A0A6A2WLM0_HIBSY</name>
<feature type="domain" description="Integrase catalytic" evidence="3">
    <location>
        <begin position="362"/>
        <end position="458"/>
    </location>
</feature>
<dbReference type="InterPro" id="IPR039537">
    <property type="entry name" value="Retrotran_Ty1/copia-like"/>
</dbReference>
<dbReference type="InterPro" id="IPR025314">
    <property type="entry name" value="DUF4219"/>
</dbReference>
<dbReference type="GO" id="GO:0008233">
    <property type="term" value="F:peptidase activity"/>
    <property type="evidence" value="ECO:0007669"/>
    <property type="project" value="UniProtKB-KW"/>
</dbReference>
<dbReference type="InterPro" id="IPR012337">
    <property type="entry name" value="RNaseH-like_sf"/>
</dbReference>
<protein>
    <recommendedName>
        <fullName evidence="3">Integrase catalytic domain-containing protein</fullName>
    </recommendedName>
</protein>
<feature type="compositionally biased region" description="Low complexity" evidence="2">
    <location>
        <begin position="139"/>
        <end position="155"/>
    </location>
</feature>
<dbReference type="InterPro" id="IPR057670">
    <property type="entry name" value="SH3_retrovirus"/>
</dbReference>
<evidence type="ECO:0000256" key="2">
    <source>
        <dbReference type="SAM" id="MobiDB-lite"/>
    </source>
</evidence>
<dbReference type="AlphaFoldDB" id="A0A6A2WLM0"/>
<keyword evidence="5" id="KW-1185">Reference proteome</keyword>
<keyword evidence="1" id="KW-0645">Protease</keyword>
<organism evidence="4 5">
    <name type="scientific">Hibiscus syriacus</name>
    <name type="common">Rose of Sharon</name>
    <dbReference type="NCBI Taxonomy" id="106335"/>
    <lineage>
        <taxon>Eukaryota</taxon>
        <taxon>Viridiplantae</taxon>
        <taxon>Streptophyta</taxon>
        <taxon>Embryophyta</taxon>
        <taxon>Tracheophyta</taxon>
        <taxon>Spermatophyta</taxon>
        <taxon>Magnoliopsida</taxon>
        <taxon>eudicotyledons</taxon>
        <taxon>Gunneridae</taxon>
        <taxon>Pentapetalae</taxon>
        <taxon>rosids</taxon>
        <taxon>malvids</taxon>
        <taxon>Malvales</taxon>
        <taxon>Malvaceae</taxon>
        <taxon>Malvoideae</taxon>
        <taxon>Hibiscus</taxon>
    </lineage>
</organism>
<dbReference type="Pfam" id="PF13961">
    <property type="entry name" value="DUF4219"/>
    <property type="match status" value="1"/>
</dbReference>
<dbReference type="PANTHER" id="PTHR42648">
    <property type="entry name" value="TRANSPOSASE, PUTATIVE-RELATED"/>
    <property type="match status" value="1"/>
</dbReference>
<keyword evidence="1" id="KW-0378">Hydrolase</keyword>
<dbReference type="CDD" id="cd09272">
    <property type="entry name" value="RNase_HI_RT_Ty1"/>
    <property type="match status" value="1"/>
</dbReference>
<dbReference type="Proteomes" id="UP000436088">
    <property type="component" value="Unassembled WGS sequence"/>
</dbReference>
<dbReference type="InterPro" id="IPR054722">
    <property type="entry name" value="PolX-like_BBD"/>
</dbReference>
<accession>A0A6A2WLM0</accession>
<dbReference type="SUPFAM" id="SSF53098">
    <property type="entry name" value="Ribonuclease H-like"/>
    <property type="match status" value="1"/>
</dbReference>
<dbReference type="InterPro" id="IPR036397">
    <property type="entry name" value="RNaseH_sf"/>
</dbReference>
<sequence length="738" mass="84966">MTSTSTSSISTSMPSHPIFTGDNYDYWCIKMKLFLKVSELWEIVETCYEEKNKDVQYTDVELKKFSGNEMKDARALSYIINCVLDTIFPKIMNLFRKRNVETSPGGVPCVTELMGSLLAHEHKFSKNEENRSSETVFPSKQQQKSSNNKGNNQKNQAEDSLFYARQAFTSSGSKDKWLVDSGCTSHMKNDSSTFNKLDSSIKFPVRMGNRVVVKSTGKGTIVVQTKKCTKYINDVLLVLDLSESLQKLCKCTIMGLEKKEISNFPMENKSFALKWDSAAEGTHVTHSNDTWLWNRRYGHFNMHALCELQKKNMVRDFPSISLSNDQCEPCKLGKQHRTLSFGGNKYFILFIDDSTRMTWVYFMKEKSKVFNVFKKFKALVEARKIEHQLTVGFTPQQNGVSEQKNRTIMEIARCMLMEKNLPKKFRTEAVRTTLYMLNRLLTKATQDKTTIKAWFGGKPSVKHLRVFGSICYAHIPAQKKNKLDAKTEREIFLVYDSQAKGYRIFNLDTEKIMISRDVEFNKDYANDVLKKFKMQNCKSVSTPLVVNKKLFKFNGQRKVDTKEYRILVGSLLYLTATRSYLVFVVSLFSRFMIEPSDVHMGVARRVLSDFIDFKEARNCGSIHAKAEYIAACATVNQVMWLRKIFTDLRNKQGEATKVLIDNKLAIDISDNPVCFSKTKHIKIKFCALQEAQQHKEVKLVYCPLEYQLANILTKTLPKGRFEFLRLKLGMMAKSLEEC</sequence>
<dbReference type="GO" id="GO:0015074">
    <property type="term" value="P:DNA integration"/>
    <property type="evidence" value="ECO:0007669"/>
    <property type="project" value="InterPro"/>
</dbReference>
<reference evidence="4" key="1">
    <citation type="submission" date="2019-09" db="EMBL/GenBank/DDBJ databases">
        <title>Draft genome information of white flower Hibiscus syriacus.</title>
        <authorList>
            <person name="Kim Y.-M."/>
        </authorList>
    </citation>
    <scope>NUCLEOTIDE SEQUENCE [LARGE SCALE GENOMIC DNA]</scope>
    <source>
        <strain evidence="4">YM2019G1</strain>
    </source>
</reference>
<comment type="caution">
    <text evidence="4">The sequence shown here is derived from an EMBL/GenBank/DDBJ whole genome shotgun (WGS) entry which is preliminary data.</text>
</comment>